<comment type="caution">
    <text evidence="1">The sequence shown here is derived from an EMBL/GenBank/DDBJ whole genome shotgun (WGS) entry which is preliminary data.</text>
</comment>
<evidence type="ECO:0000313" key="1">
    <source>
        <dbReference type="EMBL" id="GAH07733.1"/>
    </source>
</evidence>
<sequence>SLKSVNLKTGSLVTKALSSLIKKEIIVKNGRYLIQDIVFKKWLQRNVI</sequence>
<reference evidence="1" key="1">
    <citation type="journal article" date="2014" name="Front. Microbiol.">
        <title>High frequency of phylogenetically diverse reductive dehalogenase-homologous genes in deep subseafloor sedimentary metagenomes.</title>
        <authorList>
            <person name="Kawai M."/>
            <person name="Futagami T."/>
            <person name="Toyoda A."/>
            <person name="Takaki Y."/>
            <person name="Nishi S."/>
            <person name="Hori S."/>
            <person name="Arai W."/>
            <person name="Tsubouchi T."/>
            <person name="Morono Y."/>
            <person name="Uchiyama I."/>
            <person name="Ito T."/>
            <person name="Fujiyama A."/>
            <person name="Inagaki F."/>
            <person name="Takami H."/>
        </authorList>
    </citation>
    <scope>NUCLEOTIDE SEQUENCE</scope>
    <source>
        <strain evidence="1">Expedition CK06-06</strain>
    </source>
</reference>
<evidence type="ECO:0008006" key="2">
    <source>
        <dbReference type="Google" id="ProtNLM"/>
    </source>
</evidence>
<dbReference type="AlphaFoldDB" id="X1EGF1"/>
<feature type="non-terminal residue" evidence="1">
    <location>
        <position position="1"/>
    </location>
</feature>
<gene>
    <name evidence="1" type="ORF">S01H4_64137</name>
</gene>
<organism evidence="1">
    <name type="scientific">marine sediment metagenome</name>
    <dbReference type="NCBI Taxonomy" id="412755"/>
    <lineage>
        <taxon>unclassified sequences</taxon>
        <taxon>metagenomes</taxon>
        <taxon>ecological metagenomes</taxon>
    </lineage>
</organism>
<protein>
    <recommendedName>
        <fullName evidence="2">HTH crp-type domain-containing protein</fullName>
    </recommendedName>
</protein>
<proteinExistence type="predicted"/>
<dbReference type="EMBL" id="BART01038802">
    <property type="protein sequence ID" value="GAH07733.1"/>
    <property type="molecule type" value="Genomic_DNA"/>
</dbReference>
<accession>X1EGF1</accession>
<name>X1EGF1_9ZZZZ</name>